<feature type="transmembrane region" description="Helical" evidence="4">
    <location>
        <begin position="37"/>
        <end position="57"/>
    </location>
</feature>
<dbReference type="SUPFAM" id="SSF55073">
    <property type="entry name" value="Nucleotide cyclase"/>
    <property type="match status" value="1"/>
</dbReference>
<dbReference type="InterPro" id="IPR000160">
    <property type="entry name" value="GGDEF_dom"/>
</dbReference>
<dbReference type="Proteomes" id="UP000001520">
    <property type="component" value="Chromosome"/>
</dbReference>
<dbReference type="EC" id="2.7.7.65" evidence="1"/>
<dbReference type="EMBL" id="AP011529">
    <property type="protein sequence ID" value="BAI80681.1"/>
    <property type="molecule type" value="Genomic_DNA"/>
</dbReference>
<dbReference type="GO" id="GO:0043709">
    <property type="term" value="P:cell adhesion involved in single-species biofilm formation"/>
    <property type="evidence" value="ECO:0007669"/>
    <property type="project" value="TreeGrafter"/>
</dbReference>
<dbReference type="FunFam" id="3.30.70.270:FF:000001">
    <property type="entry name" value="Diguanylate cyclase domain protein"/>
    <property type="match status" value="1"/>
</dbReference>
<evidence type="ECO:0000256" key="3">
    <source>
        <dbReference type="SAM" id="Coils"/>
    </source>
</evidence>
<evidence type="ECO:0000256" key="4">
    <source>
        <dbReference type="SAM" id="Phobius"/>
    </source>
</evidence>
<keyword evidence="4" id="KW-1133">Transmembrane helix</keyword>
<feature type="transmembrane region" description="Helical" evidence="4">
    <location>
        <begin position="145"/>
        <end position="162"/>
    </location>
</feature>
<keyword evidence="4" id="KW-0472">Membrane</keyword>
<dbReference type="GO" id="GO:1902201">
    <property type="term" value="P:negative regulation of bacterial-type flagellum-dependent cell motility"/>
    <property type="evidence" value="ECO:0007669"/>
    <property type="project" value="TreeGrafter"/>
</dbReference>
<reference evidence="6 7" key="1">
    <citation type="journal article" date="2010" name="DNA Res.">
        <title>Bacterial lifestyle in a deep-sea hydrothermal vent chimney revealed by the genome sequence of the thermophilic bacterium Deferribacter desulfuricans SSM1.</title>
        <authorList>
            <person name="Takaki Y."/>
            <person name="Shimamura S."/>
            <person name="Nakagawa S."/>
            <person name="Fukuhara Y."/>
            <person name="Horikawa H."/>
            <person name="Ankai A."/>
            <person name="Harada T."/>
            <person name="Hosoyama A."/>
            <person name="Oguchi A."/>
            <person name="Fukui S."/>
            <person name="Fujita N."/>
            <person name="Takami H."/>
            <person name="Takai K."/>
        </authorList>
    </citation>
    <scope>NUCLEOTIDE SEQUENCE [LARGE SCALE GENOMIC DNA]</scope>
    <source>
        <strain evidence="7">DSM 14783 / JCM 11476 / NBRC 101012 / SSM1</strain>
    </source>
</reference>
<evidence type="ECO:0000256" key="2">
    <source>
        <dbReference type="ARBA" id="ARBA00034247"/>
    </source>
</evidence>
<dbReference type="Pfam" id="PF00990">
    <property type="entry name" value="GGDEF"/>
    <property type="match status" value="1"/>
</dbReference>
<dbReference type="SMART" id="SM00267">
    <property type="entry name" value="GGDEF"/>
    <property type="match status" value="1"/>
</dbReference>
<evidence type="ECO:0000259" key="5">
    <source>
        <dbReference type="PROSITE" id="PS50887"/>
    </source>
</evidence>
<feature type="domain" description="GGDEF" evidence="5">
    <location>
        <begin position="254"/>
        <end position="389"/>
    </location>
</feature>
<dbReference type="GO" id="GO:0005886">
    <property type="term" value="C:plasma membrane"/>
    <property type="evidence" value="ECO:0007669"/>
    <property type="project" value="TreeGrafter"/>
</dbReference>
<dbReference type="STRING" id="639282.DEFDS_1213"/>
<dbReference type="KEGG" id="ddf:DEFDS_1213"/>
<protein>
    <recommendedName>
        <fullName evidence="1">diguanylate cyclase</fullName>
        <ecNumber evidence="1">2.7.7.65</ecNumber>
    </recommendedName>
</protein>
<dbReference type="eggNOG" id="COG3706">
    <property type="taxonomic scope" value="Bacteria"/>
</dbReference>
<dbReference type="CDD" id="cd01949">
    <property type="entry name" value="GGDEF"/>
    <property type="match status" value="1"/>
</dbReference>
<evidence type="ECO:0000256" key="1">
    <source>
        <dbReference type="ARBA" id="ARBA00012528"/>
    </source>
</evidence>
<feature type="transmembrane region" description="Helical" evidence="4">
    <location>
        <begin position="123"/>
        <end position="139"/>
    </location>
</feature>
<dbReference type="InterPro" id="IPR043128">
    <property type="entry name" value="Rev_trsase/Diguanyl_cyclase"/>
</dbReference>
<dbReference type="AlphaFoldDB" id="D3PDK8"/>
<dbReference type="InterPro" id="IPR050469">
    <property type="entry name" value="Diguanylate_Cyclase"/>
</dbReference>
<dbReference type="PANTHER" id="PTHR45138">
    <property type="entry name" value="REGULATORY COMPONENTS OF SENSORY TRANSDUCTION SYSTEM"/>
    <property type="match status" value="1"/>
</dbReference>
<dbReference type="InterPro" id="IPR029787">
    <property type="entry name" value="Nucleotide_cyclase"/>
</dbReference>
<gene>
    <name evidence="6" type="ordered locus">DEFDS_1213</name>
</gene>
<organism evidence="6 7">
    <name type="scientific">Deferribacter desulfuricans (strain DSM 14783 / JCM 11476 / NBRC 101012 / SSM1)</name>
    <dbReference type="NCBI Taxonomy" id="639282"/>
    <lineage>
        <taxon>Bacteria</taxon>
        <taxon>Pseudomonadati</taxon>
        <taxon>Deferribacterota</taxon>
        <taxon>Deferribacteres</taxon>
        <taxon>Deferribacterales</taxon>
        <taxon>Deferribacteraceae</taxon>
        <taxon>Deferribacter</taxon>
    </lineage>
</organism>
<dbReference type="Gene3D" id="3.30.70.270">
    <property type="match status" value="1"/>
</dbReference>
<sequence>MDIWHLTNKITLKFYDQKLESEYLIFSNIRQLMQVRFALFSGIILYILFGFLDYYLYPDIYSYLLKIRFIYVVPILFILFIFLYSKFAYKVLQEINLLIVIIAGMGIVEMIRFLQVNGYKDNIYFSGLILVFFYAYTYLGLRFKYALFSSLIIILAYEFVSIKLTKIPLKNLVANNYFFISTNLLGVFVGYFQELNSRKYFLLLKELEKEKEKLEKSNVKLSEMVHLDGLTGIGNKRYLLENLEKLWQLHKDQNIISVLMIDVDFFKNYNDTYGHIAGDECLKKISSTIMEVVRSEKDIVGRFGGEEFMVILPYADEVTAFKIAERIRKKIEQLKIEHISSKVSNVVTVSIGLATTIPHNDNYEKLVECADKALYTAKNLGRNRVEVYH</sequence>
<keyword evidence="7" id="KW-1185">Reference proteome</keyword>
<comment type="catalytic activity">
    <reaction evidence="2">
        <text>2 GTP = 3',3'-c-di-GMP + 2 diphosphate</text>
        <dbReference type="Rhea" id="RHEA:24898"/>
        <dbReference type="ChEBI" id="CHEBI:33019"/>
        <dbReference type="ChEBI" id="CHEBI:37565"/>
        <dbReference type="ChEBI" id="CHEBI:58805"/>
        <dbReference type="EC" id="2.7.7.65"/>
    </reaction>
</comment>
<feature type="transmembrane region" description="Helical" evidence="4">
    <location>
        <begin position="95"/>
        <end position="111"/>
    </location>
</feature>
<proteinExistence type="predicted"/>
<feature type="transmembrane region" description="Helical" evidence="4">
    <location>
        <begin position="174"/>
        <end position="192"/>
    </location>
</feature>
<dbReference type="RefSeq" id="WP_013007928.1">
    <property type="nucleotide sequence ID" value="NC_013939.1"/>
</dbReference>
<dbReference type="NCBIfam" id="TIGR00254">
    <property type="entry name" value="GGDEF"/>
    <property type="match status" value="1"/>
</dbReference>
<dbReference type="GO" id="GO:0052621">
    <property type="term" value="F:diguanylate cyclase activity"/>
    <property type="evidence" value="ECO:0007669"/>
    <property type="project" value="UniProtKB-EC"/>
</dbReference>
<evidence type="ECO:0000313" key="7">
    <source>
        <dbReference type="Proteomes" id="UP000001520"/>
    </source>
</evidence>
<dbReference type="PANTHER" id="PTHR45138:SF9">
    <property type="entry name" value="DIGUANYLATE CYCLASE DGCM-RELATED"/>
    <property type="match status" value="1"/>
</dbReference>
<name>D3PDK8_DEFDS</name>
<keyword evidence="3" id="KW-0175">Coiled coil</keyword>
<feature type="transmembrane region" description="Helical" evidence="4">
    <location>
        <begin position="69"/>
        <end position="89"/>
    </location>
</feature>
<accession>D3PDK8</accession>
<dbReference type="HOGENOM" id="CLU_000445_11_2_0"/>
<dbReference type="OrthoDB" id="9812260at2"/>
<evidence type="ECO:0000313" key="6">
    <source>
        <dbReference type="EMBL" id="BAI80681.1"/>
    </source>
</evidence>
<keyword evidence="4" id="KW-0812">Transmembrane</keyword>
<dbReference type="PROSITE" id="PS50887">
    <property type="entry name" value="GGDEF"/>
    <property type="match status" value="1"/>
</dbReference>
<feature type="coiled-coil region" evidence="3">
    <location>
        <begin position="197"/>
        <end position="224"/>
    </location>
</feature>